<keyword evidence="2" id="KW-1185">Reference proteome</keyword>
<dbReference type="AlphaFoldDB" id="A0A6N6M5A5"/>
<dbReference type="EMBL" id="WACR01000013">
    <property type="protein sequence ID" value="KAB1061975.1"/>
    <property type="molecule type" value="Genomic_DNA"/>
</dbReference>
<dbReference type="RefSeq" id="WP_170265179.1">
    <property type="nucleotide sequence ID" value="NZ_WACR01000013.1"/>
</dbReference>
<reference evidence="1 2" key="1">
    <citation type="submission" date="2019-09" db="EMBL/GenBank/DDBJ databases">
        <title>Genomes of Cryomorphaceae.</title>
        <authorList>
            <person name="Bowman J.P."/>
        </authorList>
    </citation>
    <scope>NUCLEOTIDE SEQUENCE [LARGE SCALE GENOMIC DNA]</scope>
    <source>
        <strain evidence="1 2">KCTC 52047</strain>
    </source>
</reference>
<proteinExistence type="predicted"/>
<name>A0A6N6M5A5_9FLAO</name>
<sequence>MKKSNNKSLRVRFGCNYLGFHKWAIIDKTKPNKEPYSRICQYCEKREVIHNGVVLIIDQGS</sequence>
<protein>
    <submittedName>
        <fullName evidence="1">Uncharacterized protein</fullName>
    </submittedName>
</protein>
<dbReference type="Proteomes" id="UP000435357">
    <property type="component" value="Unassembled WGS sequence"/>
</dbReference>
<accession>A0A6N6M5A5</accession>
<organism evidence="1 2">
    <name type="scientific">Salibacter halophilus</name>
    <dbReference type="NCBI Taxonomy" id="1803916"/>
    <lineage>
        <taxon>Bacteria</taxon>
        <taxon>Pseudomonadati</taxon>
        <taxon>Bacteroidota</taxon>
        <taxon>Flavobacteriia</taxon>
        <taxon>Flavobacteriales</taxon>
        <taxon>Salibacteraceae</taxon>
        <taxon>Salibacter</taxon>
    </lineage>
</organism>
<evidence type="ECO:0000313" key="1">
    <source>
        <dbReference type="EMBL" id="KAB1061975.1"/>
    </source>
</evidence>
<evidence type="ECO:0000313" key="2">
    <source>
        <dbReference type="Proteomes" id="UP000435357"/>
    </source>
</evidence>
<comment type="caution">
    <text evidence="1">The sequence shown here is derived from an EMBL/GenBank/DDBJ whole genome shotgun (WGS) entry which is preliminary data.</text>
</comment>
<gene>
    <name evidence="1" type="ORF">F3059_12920</name>
</gene>